<sequence>MKQGNIYLDATVFHAENNKMVNAAIITRRAHQRGVKIVSGTDWIYPTKNEDVALMQEVKLLASKCGMNNLEVIQCATLNGAQVTGLNDRGVIRPGKRADLLLLGQDPLKDIGHLFHPEMVFKQGQNLKGGL</sequence>
<proteinExistence type="predicted"/>
<gene>
    <name evidence="1" type="ORF">J2X78_004695</name>
</gene>
<dbReference type="EMBL" id="JAVDTF010000005">
    <property type="protein sequence ID" value="MDR6786103.1"/>
    <property type="molecule type" value="Genomic_DNA"/>
</dbReference>
<name>A0ACC6L370_9SPHI</name>
<evidence type="ECO:0000313" key="1">
    <source>
        <dbReference type="EMBL" id="MDR6786103.1"/>
    </source>
</evidence>
<protein>
    <submittedName>
        <fullName evidence="1">Imidazolonepropionase-like amidohydrolase</fullName>
    </submittedName>
</protein>
<dbReference type="Proteomes" id="UP001246858">
    <property type="component" value="Unassembled WGS sequence"/>
</dbReference>
<evidence type="ECO:0000313" key="2">
    <source>
        <dbReference type="Proteomes" id="UP001246858"/>
    </source>
</evidence>
<accession>A0ACC6L370</accession>
<comment type="caution">
    <text evidence="1">The sequence shown here is derived from an EMBL/GenBank/DDBJ whole genome shotgun (WGS) entry which is preliminary data.</text>
</comment>
<organism evidence="1 2">
    <name type="scientific">Pedobacter africanus</name>
    <dbReference type="NCBI Taxonomy" id="151894"/>
    <lineage>
        <taxon>Bacteria</taxon>
        <taxon>Pseudomonadati</taxon>
        <taxon>Bacteroidota</taxon>
        <taxon>Sphingobacteriia</taxon>
        <taxon>Sphingobacteriales</taxon>
        <taxon>Sphingobacteriaceae</taxon>
        <taxon>Pedobacter</taxon>
    </lineage>
</organism>
<keyword evidence="2" id="KW-1185">Reference proteome</keyword>
<reference evidence="1" key="1">
    <citation type="submission" date="2023-07" db="EMBL/GenBank/DDBJ databases">
        <title>Sorghum-associated microbial communities from plants grown in Nebraska, USA.</title>
        <authorList>
            <person name="Schachtman D."/>
        </authorList>
    </citation>
    <scope>NUCLEOTIDE SEQUENCE</scope>
    <source>
        <strain evidence="1">2697</strain>
    </source>
</reference>